<dbReference type="Proteomes" id="UP000005631">
    <property type="component" value="Chromosome"/>
</dbReference>
<dbReference type="AlphaFoldDB" id="G8R024"/>
<evidence type="ECO:0000313" key="2">
    <source>
        <dbReference type="Proteomes" id="UP000005631"/>
    </source>
</evidence>
<gene>
    <name evidence="1" type="ordered locus">Oweho_1676</name>
</gene>
<keyword evidence="2" id="KW-1185">Reference proteome</keyword>
<organism evidence="1 2">
    <name type="scientific">Owenweeksia hongkongensis (strain DSM 17368 / CIP 108786 / JCM 12287 / NRRL B-23963 / UST20020801)</name>
    <dbReference type="NCBI Taxonomy" id="926562"/>
    <lineage>
        <taxon>Bacteria</taxon>
        <taxon>Pseudomonadati</taxon>
        <taxon>Bacteroidota</taxon>
        <taxon>Flavobacteriia</taxon>
        <taxon>Flavobacteriales</taxon>
        <taxon>Owenweeksiaceae</taxon>
        <taxon>Owenweeksia</taxon>
    </lineage>
</organism>
<dbReference type="OrthoDB" id="743413at2"/>
<proteinExistence type="predicted"/>
<accession>G8R024</accession>
<evidence type="ECO:0000313" key="1">
    <source>
        <dbReference type="EMBL" id="AEV32664.1"/>
    </source>
</evidence>
<dbReference type="HOGENOM" id="CLU_914496_0_0_10"/>
<dbReference type="KEGG" id="oho:Oweho_1676"/>
<dbReference type="EMBL" id="CP003156">
    <property type="protein sequence ID" value="AEV32664.1"/>
    <property type="molecule type" value="Genomic_DNA"/>
</dbReference>
<dbReference type="eggNOG" id="ENOG5030YXY">
    <property type="taxonomic scope" value="Bacteria"/>
</dbReference>
<name>G8R024_OWEHD</name>
<dbReference type="RefSeq" id="WP_014202020.1">
    <property type="nucleotide sequence ID" value="NC_016599.1"/>
</dbReference>
<protein>
    <submittedName>
        <fullName evidence="1">Uncharacterized protein</fullName>
    </submittedName>
</protein>
<reference evidence="1 2" key="1">
    <citation type="journal article" date="2012" name="Stand. Genomic Sci.">
        <title>Genome sequence of the orange-pigmented seawater bacterium Owenweeksia hongkongensis type strain (UST20020801(T)).</title>
        <authorList>
            <person name="Riedel T."/>
            <person name="Held B."/>
            <person name="Nolan M."/>
            <person name="Lucas S."/>
            <person name="Lapidus A."/>
            <person name="Tice H."/>
            <person name="Del Rio T.G."/>
            <person name="Cheng J.F."/>
            <person name="Han C."/>
            <person name="Tapia R."/>
            <person name="Goodwin L.A."/>
            <person name="Pitluck S."/>
            <person name="Liolios K."/>
            <person name="Mavromatis K."/>
            <person name="Pagani I."/>
            <person name="Ivanova N."/>
            <person name="Mikhailova N."/>
            <person name="Pati A."/>
            <person name="Chen A."/>
            <person name="Palaniappan K."/>
            <person name="Rohde M."/>
            <person name="Tindall B.J."/>
            <person name="Detter J.C."/>
            <person name="Goker M."/>
            <person name="Woyke T."/>
            <person name="Bristow J."/>
            <person name="Eisen J.A."/>
            <person name="Markowitz V."/>
            <person name="Hugenholtz P."/>
            <person name="Klenk H.P."/>
            <person name="Kyrpides N.C."/>
        </authorList>
    </citation>
    <scope>NUCLEOTIDE SEQUENCE</scope>
    <source>
        <strain evidence="2">DSM 17368 / JCM 12287 / NRRL B-23963</strain>
    </source>
</reference>
<dbReference type="PATRIC" id="fig|926562.3.peg.1679"/>
<sequence length="305" mass="35211">MQEPYEKFLTGMYLQTRGFIPSIPLGQNVYPGDFFLIKNGEIIVLGNIFRKAIVDTETVEIEYNIKLDPANWVFSDGITKPYIGKEKGDNPFNGAFEISKLLIAFKDKGSYLFKGEAPLAVRIKNWSDIWQQLIIKLTQTVYSFRELYVVTHCATMDNWTLAVSSSKGAELEIATDSENVELADIFGDASSKLIQSKNLEFYHRQNSRKPTFFKAKKLVIKNEKLELLIAQLYNDSLHHSEWAENFFDRNFDTQSSNFPFNISSNYPLELLNMLHSNEFNPNSALQYFKWEDANLDDFEKLFSTH</sequence>